<keyword evidence="6" id="KW-1133">Transmembrane helix</keyword>
<evidence type="ECO:0000256" key="6">
    <source>
        <dbReference type="SAM" id="Phobius"/>
    </source>
</evidence>
<dbReference type="InterPro" id="IPR050781">
    <property type="entry name" value="CWC22_splicing_factor"/>
</dbReference>
<keyword evidence="9" id="KW-1185">Reference proteome</keyword>
<comment type="similarity">
    <text evidence="2">Belongs to the CWC22 family.</text>
</comment>
<feature type="transmembrane region" description="Helical" evidence="6">
    <location>
        <begin position="461"/>
        <end position="480"/>
    </location>
</feature>
<organism evidence="8 9">
    <name type="scientific">Cuscuta australis</name>
    <dbReference type="NCBI Taxonomy" id="267555"/>
    <lineage>
        <taxon>Eukaryota</taxon>
        <taxon>Viridiplantae</taxon>
        <taxon>Streptophyta</taxon>
        <taxon>Embryophyta</taxon>
        <taxon>Tracheophyta</taxon>
        <taxon>Spermatophyta</taxon>
        <taxon>Magnoliopsida</taxon>
        <taxon>eudicotyledons</taxon>
        <taxon>Gunneridae</taxon>
        <taxon>Pentapetalae</taxon>
        <taxon>asterids</taxon>
        <taxon>lamiids</taxon>
        <taxon>Solanales</taxon>
        <taxon>Convolvulaceae</taxon>
        <taxon>Cuscuteae</taxon>
        <taxon>Cuscuta</taxon>
        <taxon>Cuscuta subgen. Grammica</taxon>
        <taxon>Cuscuta sect. Cleistogrammica</taxon>
    </lineage>
</organism>
<dbReference type="Gene3D" id="1.25.40.180">
    <property type="match status" value="1"/>
</dbReference>
<dbReference type="AlphaFoldDB" id="A0A328CWF6"/>
<comment type="subcellular location">
    <subcellularLocation>
        <location evidence="1">Nucleus</location>
        <location evidence="1">Nucleolus</location>
    </subcellularLocation>
</comment>
<dbReference type="GO" id="GO:0042274">
    <property type="term" value="P:ribosomal small subunit biogenesis"/>
    <property type="evidence" value="ECO:0007669"/>
    <property type="project" value="TreeGrafter"/>
</dbReference>
<dbReference type="PANTHER" id="PTHR18034">
    <property type="entry name" value="CELL CYCLE CONTROL PROTEIN CWF22-RELATED"/>
    <property type="match status" value="1"/>
</dbReference>
<dbReference type="EMBL" id="NQVE01000215">
    <property type="protein sequence ID" value="RAL37544.1"/>
    <property type="molecule type" value="Genomic_DNA"/>
</dbReference>
<evidence type="ECO:0000313" key="9">
    <source>
        <dbReference type="Proteomes" id="UP000249390"/>
    </source>
</evidence>
<feature type="region of interest" description="Disordered" evidence="5">
    <location>
        <begin position="122"/>
        <end position="178"/>
    </location>
</feature>
<evidence type="ECO:0000256" key="4">
    <source>
        <dbReference type="ARBA" id="ARBA00023242"/>
    </source>
</evidence>
<evidence type="ECO:0000256" key="5">
    <source>
        <dbReference type="SAM" id="MobiDB-lite"/>
    </source>
</evidence>
<dbReference type="Proteomes" id="UP000249390">
    <property type="component" value="Unassembled WGS sequence"/>
</dbReference>
<dbReference type="GO" id="GO:0005730">
    <property type="term" value="C:nucleolus"/>
    <property type="evidence" value="ECO:0007669"/>
    <property type="project" value="UniProtKB-SubCell"/>
</dbReference>
<keyword evidence="4" id="KW-0539">Nucleus</keyword>
<dbReference type="InterPro" id="IPR016024">
    <property type="entry name" value="ARM-type_fold"/>
</dbReference>
<comment type="caution">
    <text evidence="8">The sequence shown here is derived from an EMBL/GenBank/DDBJ whole genome shotgun (WGS) entry which is preliminary data.</text>
</comment>
<evidence type="ECO:0000256" key="3">
    <source>
        <dbReference type="ARBA" id="ARBA00022845"/>
    </source>
</evidence>
<sequence>MMAKEDNQSRRERRKEARLSKNKKKFDSWLQHHKKSLKHEKIEQGLIVPKNSMDLLKDFDIGPGYDIDSSPAVESSKAQKNKLKRKCDLLSSNTNVNECVAMKMKGGVTFAEDHMVSKRTFEKKPKKKRVKMGSGGDISVAGQIEEFPKGTKSHSSGKIGTKKKQSSDANVVDELPGRRVKKSVPLPSKELAKKNRNKTRFEELFDSENGVIPAEEDLDLEKKLAKKLKVKGGKLKGDDDGINMLFDDIPSVLDLIEDEKLQSAEKSDMKILDKTLHKKSKNLKSIKQKQFIEGEQEQDQQFVNPTDRAYEASSPPVTSGTNVEPGKLSAQSALVGNMKYIAPHKRFQMGSESQDSAQIRKQVRGLLNRLSESNVESITGEVSTIVHTAGRSLCSSIISEEVLASCSGGPRGNEQYAAVFAAFVAGMSCLVGIDFGAKILASLAKTFEEEYLKEDMSLRNLTLLLSYLYIFGVFSSDLIYDFLVMLSKRLTEADVATILSVLQCCGMKLRGDDPIAMKNFIMSIQNRVNELKTLPTDAQSNHNSKRMEFMLQTICEIKNNKKKPKEETVQLTRIKKWLQKLRVDDIILRGLKWCKLIDPDKRGQWWLSGDVNVNSVQNNVREVAKTIDMEVLEAQRMLELAAGQRMNTDARRAIFCVIMSGEDYIDAFEKLLRLDLPGKQDREIMRVLVECCLQEKVFNKYYCALASKLCSHDKNHKFTLQYCLWDHFKELESMQLMRSMHLSRFIAEMLSSFTLSLSVLKAVDFGDITQLTPKKIMHFRMLFEAIFEFPEERVWNIFTRIAMPEYETLCNGIAIFIREYVASGGQKKSLAGKFKIAKKAMNNVEGVLM</sequence>
<feature type="transmembrane region" description="Helical" evidence="6">
    <location>
        <begin position="416"/>
        <end position="440"/>
    </location>
</feature>
<evidence type="ECO:0000256" key="2">
    <source>
        <dbReference type="ARBA" id="ARBA00006856"/>
    </source>
</evidence>
<accession>A0A328CWF6</accession>
<protein>
    <recommendedName>
        <fullName evidence="7">MI domain-containing protein</fullName>
    </recommendedName>
</protein>
<dbReference type="SUPFAM" id="SSF48371">
    <property type="entry name" value="ARM repeat"/>
    <property type="match status" value="1"/>
</dbReference>
<dbReference type="SMART" id="SM00543">
    <property type="entry name" value="MIF4G"/>
    <property type="match status" value="1"/>
</dbReference>
<evidence type="ECO:0000259" key="7">
    <source>
        <dbReference type="PROSITE" id="PS51366"/>
    </source>
</evidence>
<keyword evidence="6" id="KW-0812">Transmembrane</keyword>
<evidence type="ECO:0000313" key="8">
    <source>
        <dbReference type="EMBL" id="RAL37544.1"/>
    </source>
</evidence>
<dbReference type="GO" id="GO:0006417">
    <property type="term" value="P:regulation of translation"/>
    <property type="evidence" value="ECO:0007669"/>
    <property type="project" value="UniProtKB-KW"/>
</dbReference>
<feature type="region of interest" description="Disordered" evidence="5">
    <location>
        <begin position="1"/>
        <end position="42"/>
    </location>
</feature>
<proteinExistence type="inferred from homology"/>
<dbReference type="Pfam" id="PF02847">
    <property type="entry name" value="MA3"/>
    <property type="match status" value="1"/>
</dbReference>
<dbReference type="Pfam" id="PF02854">
    <property type="entry name" value="MIF4G"/>
    <property type="match status" value="1"/>
</dbReference>
<dbReference type="GO" id="GO:0003723">
    <property type="term" value="F:RNA binding"/>
    <property type="evidence" value="ECO:0007669"/>
    <property type="project" value="InterPro"/>
</dbReference>
<gene>
    <name evidence="8" type="ORF">DM860_000238</name>
</gene>
<dbReference type="InterPro" id="IPR003890">
    <property type="entry name" value="MIF4G-like_typ-3"/>
</dbReference>
<dbReference type="SMART" id="SM00544">
    <property type="entry name" value="MA3"/>
    <property type="match status" value="1"/>
</dbReference>
<keyword evidence="3" id="KW-0810">Translation regulation</keyword>
<feature type="domain" description="MI" evidence="7">
    <location>
        <begin position="649"/>
        <end position="765"/>
    </location>
</feature>
<keyword evidence="6" id="KW-0472">Membrane</keyword>
<dbReference type="PROSITE" id="PS51366">
    <property type="entry name" value="MI"/>
    <property type="match status" value="1"/>
</dbReference>
<dbReference type="PANTHER" id="PTHR18034:SF4">
    <property type="entry name" value="NUCLEOLAR MIF4G DOMAIN-CONTAINING PROTEIN 1"/>
    <property type="match status" value="1"/>
</dbReference>
<dbReference type="InterPro" id="IPR003891">
    <property type="entry name" value="Initiation_fac_eIF4g_MI"/>
</dbReference>
<reference evidence="8 9" key="1">
    <citation type="submission" date="2018-06" db="EMBL/GenBank/DDBJ databases">
        <title>The Genome of Cuscuta australis (Dodder) Provides Insight into the Evolution of Plant Parasitism.</title>
        <authorList>
            <person name="Liu H."/>
        </authorList>
    </citation>
    <scope>NUCLEOTIDE SEQUENCE [LARGE SCALE GENOMIC DNA]</scope>
    <source>
        <strain evidence="9">cv. Yunnan</strain>
        <tissue evidence="8">Vines</tissue>
    </source>
</reference>
<name>A0A328CWF6_9ASTE</name>
<evidence type="ECO:0000256" key="1">
    <source>
        <dbReference type="ARBA" id="ARBA00004604"/>
    </source>
</evidence>
<feature type="compositionally biased region" description="Basic and acidic residues" evidence="5">
    <location>
        <begin position="1"/>
        <end position="19"/>
    </location>
</feature>